<evidence type="ECO:0000256" key="4">
    <source>
        <dbReference type="ARBA" id="ARBA00022519"/>
    </source>
</evidence>
<evidence type="ECO:0000256" key="8">
    <source>
        <dbReference type="ARBA" id="ARBA00023136"/>
    </source>
</evidence>
<dbReference type="GO" id="GO:0015190">
    <property type="term" value="F:L-leucine transmembrane transporter activity"/>
    <property type="evidence" value="ECO:0007669"/>
    <property type="project" value="TreeGrafter"/>
</dbReference>
<comment type="caution">
    <text evidence="11">The sequence shown here is derived from an EMBL/GenBank/DDBJ whole genome shotgun (WGS) entry which is preliminary data.</text>
</comment>
<dbReference type="RefSeq" id="WP_109923340.1">
    <property type="nucleotide sequence ID" value="NZ_QGLF01000008.1"/>
</dbReference>
<evidence type="ECO:0000256" key="2">
    <source>
        <dbReference type="ARBA" id="ARBA00022448"/>
    </source>
</evidence>
<keyword evidence="2" id="KW-0813">Transport</keyword>
<comment type="similarity">
    <text evidence="9">Belongs to the binding-protein-dependent transport system permease family. LivHM subfamily.</text>
</comment>
<keyword evidence="3" id="KW-1003">Cell membrane</keyword>
<gene>
    <name evidence="11" type="ORF">DKG75_21970</name>
</gene>
<evidence type="ECO:0000313" key="12">
    <source>
        <dbReference type="Proteomes" id="UP000246077"/>
    </source>
</evidence>
<dbReference type="PANTHER" id="PTHR11795">
    <property type="entry name" value="BRANCHED-CHAIN AMINO ACID TRANSPORT SYSTEM PERMEASE PROTEIN LIVH"/>
    <property type="match status" value="1"/>
</dbReference>
<feature type="transmembrane region" description="Helical" evidence="10">
    <location>
        <begin position="139"/>
        <end position="162"/>
    </location>
</feature>
<dbReference type="GO" id="GO:1903806">
    <property type="term" value="P:L-isoleucine import across plasma membrane"/>
    <property type="evidence" value="ECO:0007669"/>
    <property type="project" value="TreeGrafter"/>
</dbReference>
<keyword evidence="8 10" id="KW-0472">Membrane</keyword>
<dbReference type="CDD" id="cd06582">
    <property type="entry name" value="TM_PBP1_LivH_like"/>
    <property type="match status" value="1"/>
</dbReference>
<protein>
    <recommendedName>
        <fullName evidence="13">Branched-chain amino acid ABC transporter permease</fullName>
    </recommendedName>
</protein>
<evidence type="ECO:0008006" key="13">
    <source>
        <dbReference type="Google" id="ProtNLM"/>
    </source>
</evidence>
<accession>A0A317DT10</accession>
<feature type="transmembrane region" description="Helical" evidence="10">
    <location>
        <begin position="6"/>
        <end position="29"/>
    </location>
</feature>
<evidence type="ECO:0000256" key="6">
    <source>
        <dbReference type="ARBA" id="ARBA00022970"/>
    </source>
</evidence>
<feature type="transmembrane region" description="Helical" evidence="10">
    <location>
        <begin position="218"/>
        <end position="236"/>
    </location>
</feature>
<evidence type="ECO:0000256" key="3">
    <source>
        <dbReference type="ARBA" id="ARBA00022475"/>
    </source>
</evidence>
<dbReference type="AlphaFoldDB" id="A0A317DT10"/>
<dbReference type="GO" id="GO:0005304">
    <property type="term" value="F:L-valine transmembrane transporter activity"/>
    <property type="evidence" value="ECO:0007669"/>
    <property type="project" value="TreeGrafter"/>
</dbReference>
<feature type="transmembrane region" description="Helical" evidence="10">
    <location>
        <begin position="95"/>
        <end position="119"/>
    </location>
</feature>
<dbReference type="GO" id="GO:0015192">
    <property type="term" value="F:L-phenylalanine transmembrane transporter activity"/>
    <property type="evidence" value="ECO:0007669"/>
    <property type="project" value="TreeGrafter"/>
</dbReference>
<keyword evidence="4" id="KW-0997">Cell inner membrane</keyword>
<evidence type="ECO:0000256" key="5">
    <source>
        <dbReference type="ARBA" id="ARBA00022692"/>
    </source>
</evidence>
<evidence type="ECO:0000313" key="11">
    <source>
        <dbReference type="EMBL" id="PWR17811.1"/>
    </source>
</evidence>
<feature type="transmembrane region" description="Helical" evidence="10">
    <location>
        <begin position="267"/>
        <end position="291"/>
    </location>
</feature>
<dbReference type="Pfam" id="PF02653">
    <property type="entry name" value="BPD_transp_2"/>
    <property type="match status" value="1"/>
</dbReference>
<feature type="transmembrane region" description="Helical" evidence="10">
    <location>
        <begin position="36"/>
        <end position="54"/>
    </location>
</feature>
<keyword evidence="5 10" id="KW-0812">Transmembrane</keyword>
<name>A0A317DT10_9PROT</name>
<organism evidence="11 12">
    <name type="scientific">Zavarzinia compransoris</name>
    <dbReference type="NCBI Taxonomy" id="1264899"/>
    <lineage>
        <taxon>Bacteria</taxon>
        <taxon>Pseudomonadati</taxon>
        <taxon>Pseudomonadota</taxon>
        <taxon>Alphaproteobacteria</taxon>
        <taxon>Rhodospirillales</taxon>
        <taxon>Zavarziniaceae</taxon>
        <taxon>Zavarzinia</taxon>
    </lineage>
</organism>
<feature type="transmembrane region" description="Helical" evidence="10">
    <location>
        <begin position="183"/>
        <end position="206"/>
    </location>
</feature>
<dbReference type="InterPro" id="IPR001851">
    <property type="entry name" value="ABC_transp_permease"/>
</dbReference>
<dbReference type="GO" id="GO:0015808">
    <property type="term" value="P:L-alanine transport"/>
    <property type="evidence" value="ECO:0007669"/>
    <property type="project" value="TreeGrafter"/>
</dbReference>
<evidence type="ECO:0000256" key="9">
    <source>
        <dbReference type="ARBA" id="ARBA00037998"/>
    </source>
</evidence>
<dbReference type="Proteomes" id="UP000246077">
    <property type="component" value="Unassembled WGS sequence"/>
</dbReference>
<dbReference type="PANTHER" id="PTHR11795:SF371">
    <property type="entry name" value="HIGH-AFFINITY BRANCHED-CHAIN AMINO ACID TRANSPORT SYSTEM PERMEASE PROTEIN LIVH"/>
    <property type="match status" value="1"/>
</dbReference>
<dbReference type="OrthoDB" id="9807115at2"/>
<feature type="transmembrane region" description="Helical" evidence="10">
    <location>
        <begin position="243"/>
        <end position="261"/>
    </location>
</feature>
<feature type="transmembrane region" description="Helical" evidence="10">
    <location>
        <begin position="60"/>
        <end position="83"/>
    </location>
</feature>
<evidence type="ECO:0000256" key="10">
    <source>
        <dbReference type="SAM" id="Phobius"/>
    </source>
</evidence>
<keyword evidence="12" id="KW-1185">Reference proteome</keyword>
<sequence length="295" mass="30771">MLGSLTPYVINGIALGLAISLVALALALVWRTVGHIDFGLGAVYLGAAYTVLYLKGEVQAPLWVATLAALAVGPAIAIAIYWLVYRRFVSRGAPLFVLVLVALAVFIAAQNGAGAVVSAQKFYFIDDIIPGWTVAGTRLNAVQMVKVAVSLLALGGVALFCLRTDIGRCILAVADNRNLAQGLGISSAVAHTWTYGVAGLIVAAAAIPEAAESGVDPYIATSPVFLGMAAIIIGGLGRFRNPVLGAILLGLCFHLAVWAFSSRWQEVIAYSLVIAALAIRPQGLFGGMTIARERP</sequence>
<dbReference type="InterPro" id="IPR052157">
    <property type="entry name" value="BCAA_transport_permease"/>
</dbReference>
<comment type="subcellular location">
    <subcellularLocation>
        <location evidence="1">Cell membrane</location>
        <topology evidence="1">Multi-pass membrane protein</topology>
    </subcellularLocation>
</comment>
<dbReference type="EMBL" id="QGLF01000008">
    <property type="protein sequence ID" value="PWR17811.1"/>
    <property type="molecule type" value="Genomic_DNA"/>
</dbReference>
<reference evidence="12" key="1">
    <citation type="submission" date="2018-05" db="EMBL/GenBank/DDBJ databases">
        <title>Zavarzinia sp. HR-AS.</title>
        <authorList>
            <person name="Lee Y."/>
            <person name="Jeon C.O."/>
        </authorList>
    </citation>
    <scope>NUCLEOTIDE SEQUENCE [LARGE SCALE GENOMIC DNA]</scope>
    <source>
        <strain evidence="12">DSM 1231</strain>
    </source>
</reference>
<keyword evidence="7 10" id="KW-1133">Transmembrane helix</keyword>
<dbReference type="GO" id="GO:0042941">
    <property type="term" value="P:D-alanine transmembrane transport"/>
    <property type="evidence" value="ECO:0007669"/>
    <property type="project" value="TreeGrafter"/>
</dbReference>
<keyword evidence="6" id="KW-0029">Amino-acid transport</keyword>
<proteinExistence type="inferred from homology"/>
<evidence type="ECO:0000256" key="7">
    <source>
        <dbReference type="ARBA" id="ARBA00022989"/>
    </source>
</evidence>
<dbReference type="GO" id="GO:0005886">
    <property type="term" value="C:plasma membrane"/>
    <property type="evidence" value="ECO:0007669"/>
    <property type="project" value="UniProtKB-SubCell"/>
</dbReference>
<evidence type="ECO:0000256" key="1">
    <source>
        <dbReference type="ARBA" id="ARBA00004651"/>
    </source>
</evidence>
<dbReference type="GO" id="GO:0015188">
    <property type="term" value="F:L-isoleucine transmembrane transporter activity"/>
    <property type="evidence" value="ECO:0007669"/>
    <property type="project" value="TreeGrafter"/>
</dbReference>